<organism evidence="2 3">
    <name type="scientific">Culex pipiens pipiens</name>
    <name type="common">Northern house mosquito</name>
    <dbReference type="NCBI Taxonomy" id="38569"/>
    <lineage>
        <taxon>Eukaryota</taxon>
        <taxon>Metazoa</taxon>
        <taxon>Ecdysozoa</taxon>
        <taxon>Arthropoda</taxon>
        <taxon>Hexapoda</taxon>
        <taxon>Insecta</taxon>
        <taxon>Pterygota</taxon>
        <taxon>Neoptera</taxon>
        <taxon>Endopterygota</taxon>
        <taxon>Diptera</taxon>
        <taxon>Nematocera</taxon>
        <taxon>Culicoidea</taxon>
        <taxon>Culicidae</taxon>
        <taxon>Culicinae</taxon>
        <taxon>Culicini</taxon>
        <taxon>Culex</taxon>
        <taxon>Culex</taxon>
    </lineage>
</organism>
<comment type="caution">
    <text evidence="2">The sequence shown here is derived from an EMBL/GenBank/DDBJ whole genome shotgun (WGS) entry which is preliminary data.</text>
</comment>
<evidence type="ECO:0000313" key="3">
    <source>
        <dbReference type="Proteomes" id="UP001562425"/>
    </source>
</evidence>
<protein>
    <submittedName>
        <fullName evidence="2">Uncharacterized protein</fullName>
    </submittedName>
</protein>
<evidence type="ECO:0000313" key="2">
    <source>
        <dbReference type="EMBL" id="KAL1400581.1"/>
    </source>
</evidence>
<sequence>MDKLKMKKINEMQREPTWIENTTNVLLPDFLERTLLLGSNFNIQNESNIPYVRFVADVETAIKKKTEFTGDDIETVAKKRAEADNMRAEVSAMKDIIRSQCFLKQFQAGPSAAVSLQRPQDLPQVYPRSTK</sequence>
<evidence type="ECO:0000256" key="1">
    <source>
        <dbReference type="SAM" id="MobiDB-lite"/>
    </source>
</evidence>
<dbReference type="EMBL" id="JBEHCU010005198">
    <property type="protein sequence ID" value="KAL1400581.1"/>
    <property type="molecule type" value="Genomic_DNA"/>
</dbReference>
<gene>
    <name evidence="2" type="ORF">pipiens_007314</name>
</gene>
<proteinExistence type="predicted"/>
<name>A0ABD1DLG2_CULPP</name>
<dbReference type="Proteomes" id="UP001562425">
    <property type="component" value="Unassembled WGS sequence"/>
</dbReference>
<dbReference type="AlphaFoldDB" id="A0ABD1DLG2"/>
<accession>A0ABD1DLG2</accession>
<reference evidence="2 3" key="1">
    <citation type="submission" date="2024-05" db="EMBL/GenBank/DDBJ databases">
        <title>Culex pipiens pipiens assembly and annotation.</title>
        <authorList>
            <person name="Alout H."/>
            <person name="Durand T."/>
        </authorList>
    </citation>
    <scope>NUCLEOTIDE SEQUENCE [LARGE SCALE GENOMIC DNA]</scope>
    <source>
        <strain evidence="2">HA-2024</strain>
        <tissue evidence="2">Whole body</tissue>
    </source>
</reference>
<keyword evidence="3" id="KW-1185">Reference proteome</keyword>
<feature type="region of interest" description="Disordered" evidence="1">
    <location>
        <begin position="111"/>
        <end position="131"/>
    </location>
</feature>